<dbReference type="Gene3D" id="3.40.30.10">
    <property type="entry name" value="Glutaredoxin"/>
    <property type="match status" value="1"/>
</dbReference>
<dbReference type="InterPro" id="IPR036249">
    <property type="entry name" value="Thioredoxin-like_sf"/>
</dbReference>
<dbReference type="RefSeq" id="WP_207908657.1">
    <property type="nucleotide sequence ID" value="NZ_SMFZ01000001.1"/>
</dbReference>
<dbReference type="Proteomes" id="UP000295560">
    <property type="component" value="Unassembled WGS sequence"/>
</dbReference>
<name>A0A4R1I2S4_PSEEN</name>
<dbReference type="Pfam" id="PF00578">
    <property type="entry name" value="AhpC-TSA"/>
    <property type="match status" value="1"/>
</dbReference>
<proteinExistence type="predicted"/>
<dbReference type="GO" id="GO:0016491">
    <property type="term" value="F:oxidoreductase activity"/>
    <property type="evidence" value="ECO:0007669"/>
    <property type="project" value="InterPro"/>
</dbReference>
<dbReference type="InterPro" id="IPR013766">
    <property type="entry name" value="Thioredoxin_domain"/>
</dbReference>
<dbReference type="PANTHER" id="PTHR42852">
    <property type="entry name" value="THIOL:DISULFIDE INTERCHANGE PROTEIN DSBE"/>
    <property type="match status" value="1"/>
</dbReference>
<gene>
    <name evidence="2" type="ORF">EV378_2654</name>
</gene>
<dbReference type="PROSITE" id="PS51352">
    <property type="entry name" value="THIOREDOXIN_2"/>
    <property type="match status" value="1"/>
</dbReference>
<comment type="caution">
    <text evidence="2">The sequence shown here is derived from an EMBL/GenBank/DDBJ whole genome shotgun (WGS) entry which is preliminary data.</text>
</comment>
<organism evidence="2 3">
    <name type="scientific">Pseudonocardia endophytica</name>
    <dbReference type="NCBI Taxonomy" id="401976"/>
    <lineage>
        <taxon>Bacteria</taxon>
        <taxon>Bacillati</taxon>
        <taxon>Actinomycetota</taxon>
        <taxon>Actinomycetes</taxon>
        <taxon>Pseudonocardiales</taxon>
        <taxon>Pseudonocardiaceae</taxon>
        <taxon>Pseudonocardia</taxon>
    </lineage>
</organism>
<dbReference type="InterPro" id="IPR000866">
    <property type="entry name" value="AhpC/TSA"/>
</dbReference>
<keyword evidence="3" id="KW-1185">Reference proteome</keyword>
<evidence type="ECO:0000313" key="3">
    <source>
        <dbReference type="Proteomes" id="UP000295560"/>
    </source>
</evidence>
<evidence type="ECO:0000259" key="1">
    <source>
        <dbReference type="PROSITE" id="PS51352"/>
    </source>
</evidence>
<sequence>MTISLSPQRRYREKAPAWRVAQWFNSDPLTLDDLRGRVVLVEAFQMLCPGCVRYGLPQADHISRVFGDDLAVIGLHTVFEHHDAMTPTSLAAFLAQYRVRFPVGVDAHEPPDPEPVTFGTYAMQGTPTTLLIDRDGILRGQQMGAIDDMVLAAAVARLIDERPAG</sequence>
<dbReference type="SUPFAM" id="SSF52833">
    <property type="entry name" value="Thioredoxin-like"/>
    <property type="match status" value="1"/>
</dbReference>
<accession>A0A4R1I2S4</accession>
<dbReference type="EMBL" id="SMFZ01000001">
    <property type="protein sequence ID" value="TCK26809.1"/>
    <property type="molecule type" value="Genomic_DNA"/>
</dbReference>
<dbReference type="AlphaFoldDB" id="A0A4R1I2S4"/>
<dbReference type="InterPro" id="IPR050553">
    <property type="entry name" value="Thioredoxin_ResA/DsbE_sf"/>
</dbReference>
<reference evidence="2 3" key="1">
    <citation type="submission" date="2019-03" db="EMBL/GenBank/DDBJ databases">
        <title>Sequencing the genomes of 1000 actinobacteria strains.</title>
        <authorList>
            <person name="Klenk H.-P."/>
        </authorList>
    </citation>
    <scope>NUCLEOTIDE SEQUENCE [LARGE SCALE GENOMIC DNA]</scope>
    <source>
        <strain evidence="2 3">DSM 44969</strain>
    </source>
</reference>
<protein>
    <submittedName>
        <fullName evidence="2">Peroxiredoxin</fullName>
    </submittedName>
</protein>
<dbReference type="PANTHER" id="PTHR42852:SF13">
    <property type="entry name" value="PROTEIN DIPZ"/>
    <property type="match status" value="1"/>
</dbReference>
<evidence type="ECO:0000313" key="2">
    <source>
        <dbReference type="EMBL" id="TCK26809.1"/>
    </source>
</evidence>
<dbReference type="GO" id="GO:0016209">
    <property type="term" value="F:antioxidant activity"/>
    <property type="evidence" value="ECO:0007669"/>
    <property type="project" value="InterPro"/>
</dbReference>
<feature type="domain" description="Thioredoxin" evidence="1">
    <location>
        <begin position="9"/>
        <end position="160"/>
    </location>
</feature>